<evidence type="ECO:0000256" key="1">
    <source>
        <dbReference type="SAM" id="MobiDB-lite"/>
    </source>
</evidence>
<proteinExistence type="predicted"/>
<dbReference type="EMBL" id="LXQA010580873">
    <property type="protein sequence ID" value="MCI60407.1"/>
    <property type="molecule type" value="Genomic_DNA"/>
</dbReference>
<protein>
    <submittedName>
        <fullName evidence="2">LEC14B-like protein</fullName>
    </submittedName>
</protein>
<feature type="region of interest" description="Disordered" evidence="1">
    <location>
        <begin position="19"/>
        <end position="40"/>
    </location>
</feature>
<name>A0A392TIZ5_9FABA</name>
<reference evidence="2 3" key="1">
    <citation type="journal article" date="2018" name="Front. Plant Sci.">
        <title>Red Clover (Trifolium pratense) and Zigzag Clover (T. medium) - A Picture of Genomic Similarities and Differences.</title>
        <authorList>
            <person name="Dluhosova J."/>
            <person name="Istvanek J."/>
            <person name="Nedelnik J."/>
            <person name="Repkova J."/>
        </authorList>
    </citation>
    <scope>NUCLEOTIDE SEQUENCE [LARGE SCALE GENOMIC DNA]</scope>
    <source>
        <strain evidence="3">cv. 10/8</strain>
        <tissue evidence="2">Leaf</tissue>
    </source>
</reference>
<dbReference type="Proteomes" id="UP000265520">
    <property type="component" value="Unassembled WGS sequence"/>
</dbReference>
<organism evidence="2 3">
    <name type="scientific">Trifolium medium</name>
    <dbReference type="NCBI Taxonomy" id="97028"/>
    <lineage>
        <taxon>Eukaryota</taxon>
        <taxon>Viridiplantae</taxon>
        <taxon>Streptophyta</taxon>
        <taxon>Embryophyta</taxon>
        <taxon>Tracheophyta</taxon>
        <taxon>Spermatophyta</taxon>
        <taxon>Magnoliopsida</taxon>
        <taxon>eudicotyledons</taxon>
        <taxon>Gunneridae</taxon>
        <taxon>Pentapetalae</taxon>
        <taxon>rosids</taxon>
        <taxon>fabids</taxon>
        <taxon>Fabales</taxon>
        <taxon>Fabaceae</taxon>
        <taxon>Papilionoideae</taxon>
        <taxon>50 kb inversion clade</taxon>
        <taxon>NPAAA clade</taxon>
        <taxon>Hologalegina</taxon>
        <taxon>IRL clade</taxon>
        <taxon>Trifolieae</taxon>
        <taxon>Trifolium</taxon>
    </lineage>
</organism>
<feature type="non-terminal residue" evidence="2">
    <location>
        <position position="40"/>
    </location>
</feature>
<sequence>MYPMLISSSWDGDIVKWEFPGNGQPPAPPPTRRLGGSRIR</sequence>
<comment type="caution">
    <text evidence="2">The sequence shown here is derived from an EMBL/GenBank/DDBJ whole genome shotgun (WGS) entry which is preliminary data.</text>
</comment>
<evidence type="ECO:0000313" key="2">
    <source>
        <dbReference type="EMBL" id="MCI60407.1"/>
    </source>
</evidence>
<evidence type="ECO:0000313" key="3">
    <source>
        <dbReference type="Proteomes" id="UP000265520"/>
    </source>
</evidence>
<dbReference type="AlphaFoldDB" id="A0A392TIZ5"/>
<keyword evidence="3" id="KW-1185">Reference proteome</keyword>
<accession>A0A392TIZ5</accession>